<dbReference type="PROSITE" id="PS50893">
    <property type="entry name" value="ABC_TRANSPORTER_2"/>
    <property type="match status" value="1"/>
</dbReference>
<dbReference type="SMART" id="SM00382">
    <property type="entry name" value="AAA"/>
    <property type="match status" value="1"/>
</dbReference>
<comment type="similarity">
    <text evidence="1">Belongs to the ABC transporter superfamily.</text>
</comment>
<keyword evidence="2" id="KW-0813">Transport</keyword>
<evidence type="ECO:0000256" key="1">
    <source>
        <dbReference type="ARBA" id="ARBA00005417"/>
    </source>
</evidence>
<keyword evidence="4 7" id="KW-0067">ATP-binding</keyword>
<keyword evidence="3" id="KW-0547">Nucleotide-binding</keyword>
<dbReference type="GO" id="GO:0005524">
    <property type="term" value="F:ATP binding"/>
    <property type="evidence" value="ECO:0007669"/>
    <property type="project" value="UniProtKB-KW"/>
</dbReference>
<protein>
    <submittedName>
        <fullName evidence="7">High-affinity branched-chain amino acid transport ATP-binding protein LivF</fullName>
    </submittedName>
</protein>
<dbReference type="GO" id="GO:0015807">
    <property type="term" value="P:L-amino acid transport"/>
    <property type="evidence" value="ECO:0007669"/>
    <property type="project" value="TreeGrafter"/>
</dbReference>
<dbReference type="Gene3D" id="3.40.50.300">
    <property type="entry name" value="P-loop containing nucleotide triphosphate hydrolases"/>
    <property type="match status" value="1"/>
</dbReference>
<dbReference type="InterPro" id="IPR052156">
    <property type="entry name" value="BCAA_Transport_ATP-bd_LivF"/>
</dbReference>
<dbReference type="SUPFAM" id="SSF52540">
    <property type="entry name" value="P-loop containing nucleoside triphosphate hydrolases"/>
    <property type="match status" value="1"/>
</dbReference>
<dbReference type="CDD" id="cd03224">
    <property type="entry name" value="ABC_TM1139_LivF_branched"/>
    <property type="match status" value="1"/>
</dbReference>
<dbReference type="InterPro" id="IPR003593">
    <property type="entry name" value="AAA+_ATPase"/>
</dbReference>
<dbReference type="InterPro" id="IPR003439">
    <property type="entry name" value="ABC_transporter-like_ATP-bd"/>
</dbReference>
<evidence type="ECO:0000259" key="6">
    <source>
        <dbReference type="PROSITE" id="PS50893"/>
    </source>
</evidence>
<accession>A0A231GU69</accession>
<reference evidence="7 8" key="1">
    <citation type="submission" date="2017-07" db="EMBL/GenBank/DDBJ databases">
        <title>First draft Genome Sequence of Nocardia cerradoensis isolated from human infection.</title>
        <authorList>
            <person name="Carrasco G."/>
        </authorList>
    </citation>
    <scope>NUCLEOTIDE SEQUENCE [LARGE SCALE GENOMIC DNA]</scope>
    <source>
        <strain evidence="7 8">CNM20130759</strain>
    </source>
</reference>
<dbReference type="InterPro" id="IPR017871">
    <property type="entry name" value="ABC_transporter-like_CS"/>
</dbReference>
<keyword evidence="5" id="KW-0029">Amino-acid transport</keyword>
<comment type="caution">
    <text evidence="7">The sequence shown here is derived from an EMBL/GenBank/DDBJ whole genome shotgun (WGS) entry which is preliminary data.</text>
</comment>
<dbReference type="PANTHER" id="PTHR43820:SF4">
    <property type="entry name" value="HIGH-AFFINITY BRANCHED-CHAIN AMINO ACID TRANSPORT ATP-BINDING PROTEIN LIVF"/>
    <property type="match status" value="1"/>
</dbReference>
<evidence type="ECO:0000313" key="8">
    <source>
        <dbReference type="Proteomes" id="UP000215506"/>
    </source>
</evidence>
<evidence type="ECO:0000313" key="7">
    <source>
        <dbReference type="EMBL" id="OXR40132.1"/>
    </source>
</evidence>
<name>A0A231GU69_9NOCA</name>
<evidence type="ECO:0000256" key="3">
    <source>
        <dbReference type="ARBA" id="ARBA00022741"/>
    </source>
</evidence>
<dbReference type="InterPro" id="IPR027417">
    <property type="entry name" value="P-loop_NTPase"/>
</dbReference>
<keyword evidence="8" id="KW-1185">Reference proteome</keyword>
<dbReference type="GO" id="GO:0016887">
    <property type="term" value="F:ATP hydrolysis activity"/>
    <property type="evidence" value="ECO:0007669"/>
    <property type="project" value="InterPro"/>
</dbReference>
<dbReference type="RefSeq" id="WP_039778628.1">
    <property type="nucleotide sequence ID" value="NZ_JAAXOR010000001.1"/>
</dbReference>
<dbReference type="PROSITE" id="PS00211">
    <property type="entry name" value="ABC_TRANSPORTER_1"/>
    <property type="match status" value="1"/>
</dbReference>
<proteinExistence type="inferred from homology"/>
<dbReference type="GO" id="GO:0015658">
    <property type="term" value="F:branched-chain amino acid transmembrane transporter activity"/>
    <property type="evidence" value="ECO:0007669"/>
    <property type="project" value="TreeGrafter"/>
</dbReference>
<feature type="domain" description="ABC transporter" evidence="6">
    <location>
        <begin position="5"/>
        <end position="235"/>
    </location>
</feature>
<dbReference type="AlphaFoldDB" id="A0A231GU69"/>
<gene>
    <name evidence="7" type="primary">livF_3</name>
    <name evidence="7" type="ORF">B7C42_07796</name>
</gene>
<dbReference type="Pfam" id="PF00005">
    <property type="entry name" value="ABC_tran"/>
    <property type="match status" value="1"/>
</dbReference>
<dbReference type="Proteomes" id="UP000215506">
    <property type="component" value="Unassembled WGS sequence"/>
</dbReference>
<evidence type="ECO:0000256" key="4">
    <source>
        <dbReference type="ARBA" id="ARBA00022840"/>
    </source>
</evidence>
<dbReference type="PANTHER" id="PTHR43820">
    <property type="entry name" value="HIGH-AFFINITY BRANCHED-CHAIN AMINO ACID TRANSPORT ATP-BINDING PROTEIN LIVF"/>
    <property type="match status" value="1"/>
</dbReference>
<organism evidence="7 8">
    <name type="scientific">Nocardia cerradoensis</name>
    <dbReference type="NCBI Taxonomy" id="85688"/>
    <lineage>
        <taxon>Bacteria</taxon>
        <taxon>Bacillati</taxon>
        <taxon>Actinomycetota</taxon>
        <taxon>Actinomycetes</taxon>
        <taxon>Mycobacteriales</taxon>
        <taxon>Nocardiaceae</taxon>
        <taxon>Nocardia</taxon>
    </lineage>
</organism>
<sequence length="247" mass="26413">MTTVLECRDLSAGYIKQRPCLRGVDLDVRPGEITCLLGPNGAGKTTLLSTLAGLLPRAGGEMRVEGADIVSGRPRAAVRAGVVLVPDDRALFRQLSTRHNLRLAVGERARRRTAIPEVLQYFPALEKRLSVDAGRLSGGEQQMLAIGRAILQRPKVLLIDELSMGLAPVIVREILDVLRALADDGMSVLLVEQHVHLALGIADRAAILVHGTVADSDTAEALRADPRRIERAYLGEAAEDTAAAAAS</sequence>
<dbReference type="EMBL" id="NGAF01000040">
    <property type="protein sequence ID" value="OXR40132.1"/>
    <property type="molecule type" value="Genomic_DNA"/>
</dbReference>
<evidence type="ECO:0000256" key="2">
    <source>
        <dbReference type="ARBA" id="ARBA00022448"/>
    </source>
</evidence>
<evidence type="ECO:0000256" key="5">
    <source>
        <dbReference type="ARBA" id="ARBA00022970"/>
    </source>
</evidence>